<feature type="compositionally biased region" description="Basic and acidic residues" evidence="1">
    <location>
        <begin position="85"/>
        <end position="103"/>
    </location>
</feature>
<gene>
    <name evidence="2" type="ORF">ERUC_LOCUS40987</name>
</gene>
<feature type="region of interest" description="Disordered" evidence="1">
    <location>
        <begin position="265"/>
        <end position="333"/>
    </location>
</feature>
<proteinExistence type="predicted"/>
<protein>
    <submittedName>
        <fullName evidence="2">Uncharacterized protein</fullName>
    </submittedName>
</protein>
<keyword evidence="3" id="KW-1185">Reference proteome</keyword>
<sequence>MGIYGRLAPAPMTESKGKGLAVQLPQDKFDSQPLLTSKTHAEKYGASHLNVESDGNVRGRRWSEEPYARKDNVTHKSNAANRTRQGSEYRSQRDMKRTEERRANRGSLTGVRRRGTCPLLPYALEAREQRASKAGHRVLLHTGDDTPYEQSSTSNNNLQALSSSHREDTHQPEERRSGEERNTKRLASTIVSPMVHVSQEENVTFRDKSAARSLTFPSKGQQEIEKDQMIGALRDMEELDTNKDMQGQEVQDDDLFDEELLELGGKTYASKENKSSTSAATSGRTKHTSIGSTQGSQPKKYESLHRGSPRMRPIISSSHKAQGENDKEKRSRR</sequence>
<feature type="compositionally biased region" description="Basic and acidic residues" evidence="1">
    <location>
        <begin position="55"/>
        <end position="74"/>
    </location>
</feature>
<dbReference type="EMBL" id="CAKOAT010799598">
    <property type="protein sequence ID" value="CAH8388504.1"/>
    <property type="molecule type" value="Genomic_DNA"/>
</dbReference>
<comment type="caution">
    <text evidence="2">The sequence shown here is derived from an EMBL/GenBank/DDBJ whole genome shotgun (WGS) entry which is preliminary data.</text>
</comment>
<feature type="region of interest" description="Disordered" evidence="1">
    <location>
        <begin position="41"/>
        <end position="113"/>
    </location>
</feature>
<evidence type="ECO:0000313" key="3">
    <source>
        <dbReference type="Proteomes" id="UP001642260"/>
    </source>
</evidence>
<accession>A0ABC8LX67</accession>
<feature type="compositionally biased region" description="Polar residues" evidence="1">
    <location>
        <begin position="275"/>
        <end position="297"/>
    </location>
</feature>
<evidence type="ECO:0000256" key="1">
    <source>
        <dbReference type="SAM" id="MobiDB-lite"/>
    </source>
</evidence>
<name>A0ABC8LX67_ERUVS</name>
<organism evidence="2 3">
    <name type="scientific">Eruca vesicaria subsp. sativa</name>
    <name type="common">Garden rocket</name>
    <name type="synonym">Eruca sativa</name>
    <dbReference type="NCBI Taxonomy" id="29727"/>
    <lineage>
        <taxon>Eukaryota</taxon>
        <taxon>Viridiplantae</taxon>
        <taxon>Streptophyta</taxon>
        <taxon>Embryophyta</taxon>
        <taxon>Tracheophyta</taxon>
        <taxon>Spermatophyta</taxon>
        <taxon>Magnoliopsida</taxon>
        <taxon>eudicotyledons</taxon>
        <taxon>Gunneridae</taxon>
        <taxon>Pentapetalae</taxon>
        <taxon>rosids</taxon>
        <taxon>malvids</taxon>
        <taxon>Brassicales</taxon>
        <taxon>Brassicaceae</taxon>
        <taxon>Brassiceae</taxon>
        <taxon>Eruca</taxon>
    </lineage>
</organism>
<feature type="compositionally biased region" description="Basic and acidic residues" evidence="1">
    <location>
        <begin position="321"/>
        <end position="333"/>
    </location>
</feature>
<feature type="compositionally biased region" description="Basic and acidic residues" evidence="1">
    <location>
        <begin position="164"/>
        <end position="183"/>
    </location>
</feature>
<feature type="non-terminal residue" evidence="2">
    <location>
        <position position="333"/>
    </location>
</feature>
<dbReference type="AlphaFoldDB" id="A0ABC8LX67"/>
<reference evidence="2 3" key="1">
    <citation type="submission" date="2022-03" db="EMBL/GenBank/DDBJ databases">
        <authorList>
            <person name="Macdonald S."/>
            <person name="Ahmed S."/>
            <person name="Newling K."/>
        </authorList>
    </citation>
    <scope>NUCLEOTIDE SEQUENCE [LARGE SCALE GENOMIC DNA]</scope>
</reference>
<feature type="region of interest" description="Disordered" evidence="1">
    <location>
        <begin position="142"/>
        <end position="225"/>
    </location>
</feature>
<feature type="compositionally biased region" description="Polar residues" evidence="1">
    <location>
        <begin position="148"/>
        <end position="163"/>
    </location>
</feature>
<evidence type="ECO:0000313" key="2">
    <source>
        <dbReference type="EMBL" id="CAH8388504.1"/>
    </source>
</evidence>
<dbReference type="Proteomes" id="UP001642260">
    <property type="component" value="Unassembled WGS sequence"/>
</dbReference>
<feature type="compositionally biased region" description="Polar residues" evidence="1">
    <location>
        <begin position="75"/>
        <end position="84"/>
    </location>
</feature>